<dbReference type="PROSITE" id="PS50206">
    <property type="entry name" value="RHODANESE_3"/>
    <property type="match status" value="1"/>
</dbReference>
<name>A0ABV8Y191_9MICC</name>
<sequence length="410" mass="41945">MPQDRPAHAAERTLRQRTLPQIGDSGQYLLSQASIAVVGAGGLGSPVISYLAAAGIGTLHVIDDDRVELSNLNRQTLHGVDTLGGLKTDGAVSAARRLSPETTVIPHTVRLTDANATDLLASADLIMDGSDSFTTRFIIHRAASALGTPVVFGALMQWNAQVTVFWSDPPAASGLPAVTLTDVFPDNASTHAAPSCAEAGVLGAVVGITGSLMALEAIKLVLGTGTPLLGRMMLIDGLSGTTTDIPLAPSAPSSQSGPASPSAPTARSVPDGPPFSTAASAGDAARVVPIVRPDVDPAAIWLDVRRPEESREHPGPSGTVELPLDQLLRLQGGPELPLPPDHPLAPAQAALRPDGVVGSPAGPTLLPFCAAGPRSATAARHLARLGWPVQGYLDGGLPAAIIEPRGDHRG</sequence>
<dbReference type="PANTHER" id="PTHR10953:SF102">
    <property type="entry name" value="ADENYLYLTRANSFERASE AND SULFURTRANSFERASE MOCS3"/>
    <property type="match status" value="1"/>
</dbReference>
<keyword evidence="4" id="KW-1185">Reference proteome</keyword>
<evidence type="ECO:0000256" key="1">
    <source>
        <dbReference type="SAM" id="MobiDB-lite"/>
    </source>
</evidence>
<evidence type="ECO:0000259" key="2">
    <source>
        <dbReference type="PROSITE" id="PS50206"/>
    </source>
</evidence>
<dbReference type="Pfam" id="PF00899">
    <property type="entry name" value="ThiF"/>
    <property type="match status" value="1"/>
</dbReference>
<reference evidence="4" key="1">
    <citation type="journal article" date="2019" name="Int. J. Syst. Evol. Microbiol.">
        <title>The Global Catalogue of Microorganisms (GCM) 10K type strain sequencing project: providing services to taxonomists for standard genome sequencing and annotation.</title>
        <authorList>
            <consortium name="The Broad Institute Genomics Platform"/>
            <consortium name="The Broad Institute Genome Sequencing Center for Infectious Disease"/>
            <person name="Wu L."/>
            <person name="Ma J."/>
        </authorList>
    </citation>
    <scope>NUCLEOTIDE SEQUENCE [LARGE SCALE GENOMIC DNA]</scope>
    <source>
        <strain evidence="4">CGMCC 1.12125</strain>
    </source>
</reference>
<dbReference type="InterPro" id="IPR001763">
    <property type="entry name" value="Rhodanese-like_dom"/>
</dbReference>
<dbReference type="Gene3D" id="3.40.250.10">
    <property type="entry name" value="Rhodanese-like domain"/>
    <property type="match status" value="1"/>
</dbReference>
<dbReference type="InterPro" id="IPR035985">
    <property type="entry name" value="Ubiquitin-activating_enz"/>
</dbReference>
<dbReference type="PANTHER" id="PTHR10953">
    <property type="entry name" value="UBIQUITIN-ACTIVATING ENZYME E1"/>
    <property type="match status" value="1"/>
</dbReference>
<comment type="caution">
    <text evidence="3">The sequence shown here is derived from an EMBL/GenBank/DDBJ whole genome shotgun (WGS) entry which is preliminary data.</text>
</comment>
<dbReference type="Gene3D" id="3.40.50.720">
    <property type="entry name" value="NAD(P)-binding Rossmann-like Domain"/>
    <property type="match status" value="1"/>
</dbReference>
<feature type="domain" description="Rhodanese" evidence="2">
    <location>
        <begin position="295"/>
        <end position="409"/>
    </location>
</feature>
<accession>A0ABV8Y191</accession>
<evidence type="ECO:0000313" key="3">
    <source>
        <dbReference type="EMBL" id="MFC4430325.1"/>
    </source>
</evidence>
<dbReference type="Proteomes" id="UP001595965">
    <property type="component" value="Unassembled WGS sequence"/>
</dbReference>
<proteinExistence type="predicted"/>
<organism evidence="3 4">
    <name type="scientific">Citricoccus alkalitolerans</name>
    <dbReference type="NCBI Taxonomy" id="246603"/>
    <lineage>
        <taxon>Bacteria</taxon>
        <taxon>Bacillati</taxon>
        <taxon>Actinomycetota</taxon>
        <taxon>Actinomycetes</taxon>
        <taxon>Micrococcales</taxon>
        <taxon>Micrococcaceae</taxon>
        <taxon>Citricoccus</taxon>
    </lineage>
</organism>
<dbReference type="CDD" id="cd00158">
    <property type="entry name" value="RHOD"/>
    <property type="match status" value="1"/>
</dbReference>
<dbReference type="EMBL" id="JBHSEN010000002">
    <property type="protein sequence ID" value="MFC4430325.1"/>
    <property type="molecule type" value="Genomic_DNA"/>
</dbReference>
<feature type="region of interest" description="Disordered" evidence="1">
    <location>
        <begin position="245"/>
        <end position="282"/>
    </location>
</feature>
<dbReference type="CDD" id="cd00757">
    <property type="entry name" value="ThiF_MoeB_HesA_family"/>
    <property type="match status" value="1"/>
</dbReference>
<dbReference type="InterPro" id="IPR045886">
    <property type="entry name" value="ThiF/MoeB/HesA"/>
</dbReference>
<dbReference type="SUPFAM" id="SSF52821">
    <property type="entry name" value="Rhodanese/Cell cycle control phosphatase"/>
    <property type="match status" value="1"/>
</dbReference>
<dbReference type="InterPro" id="IPR000594">
    <property type="entry name" value="ThiF_NAD_FAD-bd"/>
</dbReference>
<feature type="compositionally biased region" description="Low complexity" evidence="1">
    <location>
        <begin position="246"/>
        <end position="270"/>
    </location>
</feature>
<dbReference type="SUPFAM" id="SSF69572">
    <property type="entry name" value="Activating enzymes of the ubiquitin-like proteins"/>
    <property type="match status" value="1"/>
</dbReference>
<dbReference type="RefSeq" id="WP_344226675.1">
    <property type="nucleotide sequence ID" value="NZ_BAAALH010000001.1"/>
</dbReference>
<gene>
    <name evidence="3" type="ORF">ACFO0K_11620</name>
</gene>
<protein>
    <submittedName>
        <fullName evidence="3">HesA/MoeB/ThiF family protein</fullName>
    </submittedName>
</protein>
<dbReference type="InterPro" id="IPR036873">
    <property type="entry name" value="Rhodanese-like_dom_sf"/>
</dbReference>
<evidence type="ECO:0000313" key="4">
    <source>
        <dbReference type="Proteomes" id="UP001595965"/>
    </source>
</evidence>